<dbReference type="Bgee" id="ENSMODG00000037989">
    <property type="expression patterns" value="Expressed in forelimb bud and 4 other cell types or tissues"/>
</dbReference>
<evidence type="ECO:0000313" key="1">
    <source>
        <dbReference type="Ensembl" id="ENSMODP00000053238.1"/>
    </source>
</evidence>
<organism evidence="1 2">
    <name type="scientific">Monodelphis domestica</name>
    <name type="common">Gray short-tailed opossum</name>
    <dbReference type="NCBI Taxonomy" id="13616"/>
    <lineage>
        <taxon>Eukaryota</taxon>
        <taxon>Metazoa</taxon>
        <taxon>Chordata</taxon>
        <taxon>Craniata</taxon>
        <taxon>Vertebrata</taxon>
        <taxon>Euteleostomi</taxon>
        <taxon>Mammalia</taxon>
        <taxon>Metatheria</taxon>
        <taxon>Didelphimorphia</taxon>
        <taxon>Didelphidae</taxon>
        <taxon>Monodelphis</taxon>
    </lineage>
</organism>
<dbReference type="GeneTree" id="ENSGT00960000189084"/>
<accession>A0A5F8H049</accession>
<name>A0A5F8H049_MONDO</name>
<protein>
    <submittedName>
        <fullName evidence="1">Uncharacterized protein</fullName>
    </submittedName>
</protein>
<reference evidence="1" key="2">
    <citation type="submission" date="2025-08" db="UniProtKB">
        <authorList>
            <consortium name="Ensembl"/>
        </authorList>
    </citation>
    <scope>IDENTIFICATION</scope>
</reference>
<dbReference type="Proteomes" id="UP000002280">
    <property type="component" value="Chromosome 6"/>
</dbReference>
<reference evidence="1 2" key="1">
    <citation type="journal article" date="2007" name="Nature">
        <title>Genome of the marsupial Monodelphis domestica reveals innovation in non-coding sequences.</title>
        <authorList>
            <person name="Mikkelsen T.S."/>
            <person name="Wakefield M.J."/>
            <person name="Aken B."/>
            <person name="Amemiya C.T."/>
            <person name="Chang J.L."/>
            <person name="Duke S."/>
            <person name="Garber M."/>
            <person name="Gentles A.J."/>
            <person name="Goodstadt L."/>
            <person name="Heger A."/>
            <person name="Jurka J."/>
            <person name="Kamal M."/>
            <person name="Mauceli E."/>
            <person name="Searle S.M."/>
            <person name="Sharpe T."/>
            <person name="Baker M.L."/>
            <person name="Batzer M.A."/>
            <person name="Benos P.V."/>
            <person name="Belov K."/>
            <person name="Clamp M."/>
            <person name="Cook A."/>
            <person name="Cuff J."/>
            <person name="Das R."/>
            <person name="Davidow L."/>
            <person name="Deakin J.E."/>
            <person name="Fazzari M.J."/>
            <person name="Glass J.L."/>
            <person name="Grabherr M."/>
            <person name="Greally J.M."/>
            <person name="Gu W."/>
            <person name="Hore T.A."/>
            <person name="Huttley G.A."/>
            <person name="Kleber M."/>
            <person name="Jirtle R.L."/>
            <person name="Koina E."/>
            <person name="Lee J.T."/>
            <person name="Mahony S."/>
            <person name="Marra M.A."/>
            <person name="Miller R.D."/>
            <person name="Nicholls R.D."/>
            <person name="Oda M."/>
            <person name="Papenfuss A.T."/>
            <person name="Parra Z.E."/>
            <person name="Pollock D.D."/>
            <person name="Ray D.A."/>
            <person name="Schein J.E."/>
            <person name="Speed T.P."/>
            <person name="Thompson K."/>
            <person name="VandeBerg J.L."/>
            <person name="Wade C.M."/>
            <person name="Walker J.A."/>
            <person name="Waters P.D."/>
            <person name="Webber C."/>
            <person name="Weidman J.R."/>
            <person name="Xie X."/>
            <person name="Zody M.C."/>
            <person name="Baldwin J."/>
            <person name="Abdouelleil A."/>
            <person name="Abdulkadir J."/>
            <person name="Abebe A."/>
            <person name="Abera B."/>
            <person name="Abreu J."/>
            <person name="Acer S.C."/>
            <person name="Aftuck L."/>
            <person name="Alexander A."/>
            <person name="An P."/>
            <person name="Anderson E."/>
            <person name="Anderson S."/>
            <person name="Arachi H."/>
            <person name="Azer M."/>
            <person name="Bachantsang P."/>
            <person name="Barry A."/>
            <person name="Bayul T."/>
            <person name="Berlin A."/>
            <person name="Bessette D."/>
            <person name="Bloom T."/>
            <person name="Bloom T."/>
            <person name="Boguslavskiy L."/>
            <person name="Bonnet C."/>
            <person name="Boukhgalter B."/>
            <person name="Bourzgui I."/>
            <person name="Brown A."/>
            <person name="Cahill P."/>
            <person name="Channer S."/>
            <person name="Cheshatsang Y."/>
            <person name="Chuda L."/>
            <person name="Citroen M."/>
            <person name="Collymore A."/>
            <person name="Cooke P."/>
            <person name="Costello M."/>
            <person name="D'Aco K."/>
            <person name="Daza R."/>
            <person name="De Haan G."/>
            <person name="DeGray S."/>
            <person name="DeMaso C."/>
            <person name="Dhargay N."/>
            <person name="Dooley K."/>
            <person name="Dooley E."/>
            <person name="Doricent M."/>
            <person name="Dorje P."/>
            <person name="Dorjee K."/>
            <person name="Dupes A."/>
            <person name="Elong R."/>
            <person name="Falk J."/>
            <person name="Farina A."/>
            <person name="Faro S."/>
            <person name="Ferguson D."/>
            <person name="Fisher S."/>
            <person name="Foley C.D."/>
            <person name="Franke A."/>
            <person name="Friedrich D."/>
            <person name="Gadbois L."/>
            <person name="Gearin G."/>
            <person name="Gearin C.R."/>
            <person name="Giannoukos G."/>
            <person name="Goode T."/>
            <person name="Graham J."/>
            <person name="Grandbois E."/>
            <person name="Grewal S."/>
            <person name="Gyaltsen K."/>
            <person name="Hafez N."/>
            <person name="Hagos B."/>
            <person name="Hall J."/>
            <person name="Henson C."/>
            <person name="Hollinger A."/>
            <person name="Honan T."/>
            <person name="Huard M.D."/>
            <person name="Hughes L."/>
            <person name="Hurhula B."/>
            <person name="Husby M.E."/>
            <person name="Kamat A."/>
            <person name="Kanga B."/>
            <person name="Kashin S."/>
            <person name="Khazanovich D."/>
            <person name="Kisner P."/>
            <person name="Lance K."/>
            <person name="Lara M."/>
            <person name="Lee W."/>
            <person name="Lennon N."/>
            <person name="Letendre F."/>
            <person name="LeVine R."/>
            <person name="Lipovsky A."/>
            <person name="Liu X."/>
            <person name="Liu J."/>
            <person name="Liu S."/>
            <person name="Lokyitsang T."/>
            <person name="Lokyitsang Y."/>
            <person name="Lubonja R."/>
            <person name="Lui A."/>
            <person name="MacDonald P."/>
            <person name="Magnisalis V."/>
            <person name="Maru K."/>
            <person name="Matthews C."/>
            <person name="McCusker W."/>
            <person name="McDonough S."/>
            <person name="Mehta T."/>
            <person name="Meldrim J."/>
            <person name="Meneus L."/>
            <person name="Mihai O."/>
            <person name="Mihalev A."/>
            <person name="Mihova T."/>
            <person name="Mittelman R."/>
            <person name="Mlenga V."/>
            <person name="Montmayeur A."/>
            <person name="Mulrain L."/>
            <person name="Navidi A."/>
            <person name="Naylor J."/>
            <person name="Negash T."/>
            <person name="Nguyen T."/>
            <person name="Nguyen N."/>
            <person name="Nicol R."/>
            <person name="Norbu C."/>
            <person name="Norbu N."/>
            <person name="Novod N."/>
            <person name="O'Neill B."/>
            <person name="Osman S."/>
            <person name="Markiewicz E."/>
            <person name="Oyono O.L."/>
            <person name="Patti C."/>
            <person name="Phunkhang P."/>
            <person name="Pierre F."/>
            <person name="Priest M."/>
            <person name="Raghuraman S."/>
            <person name="Rege F."/>
            <person name="Reyes R."/>
            <person name="Rise C."/>
            <person name="Rogov P."/>
            <person name="Ross K."/>
            <person name="Ryan E."/>
            <person name="Settipalli S."/>
            <person name="Shea T."/>
            <person name="Sherpa N."/>
            <person name="Shi L."/>
            <person name="Shih D."/>
            <person name="Sparrow T."/>
            <person name="Spaulding J."/>
            <person name="Stalker J."/>
            <person name="Stange-Thomann N."/>
            <person name="Stavropoulos S."/>
            <person name="Stone C."/>
            <person name="Strader C."/>
            <person name="Tesfaye S."/>
            <person name="Thomson T."/>
            <person name="Thoulutsang Y."/>
            <person name="Thoulutsang D."/>
            <person name="Topham K."/>
            <person name="Topping I."/>
            <person name="Tsamla T."/>
            <person name="Vassiliev H."/>
            <person name="Vo A."/>
            <person name="Wangchuk T."/>
            <person name="Wangdi T."/>
            <person name="Weiand M."/>
            <person name="Wilkinson J."/>
            <person name="Wilson A."/>
            <person name="Yadav S."/>
            <person name="Young G."/>
            <person name="Yu Q."/>
            <person name="Zembek L."/>
            <person name="Zhong D."/>
            <person name="Zimmer A."/>
            <person name="Zwirko Z."/>
            <person name="Jaffe D.B."/>
            <person name="Alvarez P."/>
            <person name="Brockman W."/>
            <person name="Butler J."/>
            <person name="Chin C."/>
            <person name="Gnerre S."/>
            <person name="MacCallum I."/>
            <person name="Graves J.A."/>
            <person name="Ponting C.P."/>
            <person name="Breen M."/>
            <person name="Samollow P.B."/>
            <person name="Lander E.S."/>
            <person name="Lindblad-Toh K."/>
        </authorList>
    </citation>
    <scope>NUCLEOTIDE SEQUENCE [LARGE SCALE GENOMIC DNA]</scope>
</reference>
<dbReference type="Ensembl" id="ENSMODT00000062235.1">
    <property type="protein sequence ID" value="ENSMODP00000053238.1"/>
    <property type="gene ID" value="ENSMODG00000037989.1"/>
</dbReference>
<evidence type="ECO:0000313" key="2">
    <source>
        <dbReference type="Proteomes" id="UP000002280"/>
    </source>
</evidence>
<dbReference type="AlphaFoldDB" id="A0A5F8H049"/>
<sequence>MDCPLGGGRRGELGSLSAHLEVLGVNVQLLGVEVAQIVKDGLHIVQVLHSLSKRSQHLLAMRPDAGVPVNGNGAGQVPKVAEVPLGPGVDDQQPEGFVCPKQNRYKVCPSLAKRLPVTSSAGRESGLRGLLGVGLQSEIDFKGSCGR</sequence>
<keyword evidence="2" id="KW-1185">Reference proteome</keyword>
<reference evidence="1" key="3">
    <citation type="submission" date="2025-09" db="UniProtKB">
        <authorList>
            <consortium name="Ensembl"/>
        </authorList>
    </citation>
    <scope>IDENTIFICATION</scope>
</reference>
<proteinExistence type="predicted"/>
<dbReference type="InParanoid" id="A0A5F8H049"/>